<reference evidence="1 2" key="1">
    <citation type="submission" date="2020-02" db="EMBL/GenBank/DDBJ databases">
        <authorList>
            <person name="Ferguson B K."/>
        </authorList>
    </citation>
    <scope>NUCLEOTIDE SEQUENCE [LARGE SCALE GENOMIC DNA]</scope>
</reference>
<dbReference type="EMBL" id="CADCXU010028124">
    <property type="protein sequence ID" value="CAB0014623.1"/>
    <property type="molecule type" value="Genomic_DNA"/>
</dbReference>
<proteinExistence type="predicted"/>
<evidence type="ECO:0000313" key="2">
    <source>
        <dbReference type="Proteomes" id="UP000479000"/>
    </source>
</evidence>
<sequence length="81" mass="9254">MFVRQQLRERRLQIALVAVPPDAKLLRILRRRHLGDGDPPNSVCGQIKSGRELVNNQELILWLACTYSMRNPTVAAVFSKK</sequence>
<evidence type="ECO:0000313" key="1">
    <source>
        <dbReference type="EMBL" id="CAB0014623.1"/>
    </source>
</evidence>
<dbReference type="Proteomes" id="UP000479000">
    <property type="component" value="Unassembled WGS sequence"/>
</dbReference>
<protein>
    <submittedName>
        <fullName evidence="1">Uncharacterized protein</fullName>
    </submittedName>
</protein>
<gene>
    <name evidence="1" type="ORF">NTEN_LOCUS19040</name>
</gene>
<name>A0A6H5HD79_9HEMI</name>
<organism evidence="1 2">
    <name type="scientific">Nesidiocoris tenuis</name>
    <dbReference type="NCBI Taxonomy" id="355587"/>
    <lineage>
        <taxon>Eukaryota</taxon>
        <taxon>Metazoa</taxon>
        <taxon>Ecdysozoa</taxon>
        <taxon>Arthropoda</taxon>
        <taxon>Hexapoda</taxon>
        <taxon>Insecta</taxon>
        <taxon>Pterygota</taxon>
        <taxon>Neoptera</taxon>
        <taxon>Paraneoptera</taxon>
        <taxon>Hemiptera</taxon>
        <taxon>Heteroptera</taxon>
        <taxon>Panheteroptera</taxon>
        <taxon>Cimicomorpha</taxon>
        <taxon>Miridae</taxon>
        <taxon>Dicyphina</taxon>
        <taxon>Nesidiocoris</taxon>
    </lineage>
</organism>
<dbReference type="AlphaFoldDB" id="A0A6H5HD79"/>
<accession>A0A6H5HD79</accession>
<keyword evidence="2" id="KW-1185">Reference proteome</keyword>